<name>A0A3S5CLI6_9PLAT</name>
<dbReference type="AlphaFoldDB" id="A0A3S5CLI6"/>
<proteinExistence type="predicted"/>
<reference evidence="1" key="1">
    <citation type="submission" date="2018-11" db="EMBL/GenBank/DDBJ databases">
        <authorList>
            <consortium name="Pathogen Informatics"/>
        </authorList>
    </citation>
    <scope>NUCLEOTIDE SEQUENCE</scope>
</reference>
<dbReference type="Proteomes" id="UP000784294">
    <property type="component" value="Unassembled WGS sequence"/>
</dbReference>
<organism evidence="1 2">
    <name type="scientific">Protopolystoma xenopodis</name>
    <dbReference type="NCBI Taxonomy" id="117903"/>
    <lineage>
        <taxon>Eukaryota</taxon>
        <taxon>Metazoa</taxon>
        <taxon>Spiralia</taxon>
        <taxon>Lophotrochozoa</taxon>
        <taxon>Platyhelminthes</taxon>
        <taxon>Monogenea</taxon>
        <taxon>Polyopisthocotylea</taxon>
        <taxon>Polystomatidea</taxon>
        <taxon>Polystomatidae</taxon>
        <taxon>Protopolystoma</taxon>
    </lineage>
</organism>
<keyword evidence="2" id="KW-1185">Reference proteome</keyword>
<protein>
    <submittedName>
        <fullName evidence="1">Uncharacterized protein</fullName>
    </submittedName>
</protein>
<sequence>MLFFIYFLFENGFLECGGSSHVKLVCLHSPNRHPSINITGPESNRNASIGSDFNLRKRFCDVNVGRLCFAAPTSIQALLETKVIELDNIVEQLNDGGFEKYAVSQTDCVGNSKDEANFDQGKSSKIDELISNEKSTTVSFAKGIHRETTGISLNSLLASNSSSELAQLPISSSMSNNIEVQETSIERFSTSNDNGKTVYFTFIV</sequence>
<evidence type="ECO:0000313" key="2">
    <source>
        <dbReference type="Proteomes" id="UP000784294"/>
    </source>
</evidence>
<gene>
    <name evidence="1" type="ORF">PXEA_LOCUS24419</name>
</gene>
<evidence type="ECO:0000313" key="1">
    <source>
        <dbReference type="EMBL" id="VEL30979.1"/>
    </source>
</evidence>
<dbReference type="EMBL" id="CAAALY010117463">
    <property type="protein sequence ID" value="VEL30979.1"/>
    <property type="molecule type" value="Genomic_DNA"/>
</dbReference>
<comment type="caution">
    <text evidence="1">The sequence shown here is derived from an EMBL/GenBank/DDBJ whole genome shotgun (WGS) entry which is preliminary data.</text>
</comment>
<accession>A0A3S5CLI6</accession>